<organism evidence="1 2">
    <name type="scientific">Panagrolaimus davidi</name>
    <dbReference type="NCBI Taxonomy" id="227884"/>
    <lineage>
        <taxon>Eukaryota</taxon>
        <taxon>Metazoa</taxon>
        <taxon>Ecdysozoa</taxon>
        <taxon>Nematoda</taxon>
        <taxon>Chromadorea</taxon>
        <taxon>Rhabditida</taxon>
        <taxon>Tylenchina</taxon>
        <taxon>Panagrolaimomorpha</taxon>
        <taxon>Panagrolaimoidea</taxon>
        <taxon>Panagrolaimidae</taxon>
        <taxon>Panagrolaimus</taxon>
    </lineage>
</organism>
<sequence length="306" mass="35724">MNASALSISSSAITPLKHGRIQWPDCPSKKQDWLLPESMIYYISKNPSSAKCYQKLIQSCKYFFEKNPILIVANIEIWKDRVSSLICSNEFNECKNMIEKCCIKIDISKLSSKIWLIRDLDIISDVEDYMSMLCSKLFRCEINYFGIMGMFVKFEDFKFIASTAKKITLWDNKIAFNDGKSVKLDEILECLSNVEEFDFVFGYNTSLVNASTMANIMKLKNFGNLKIFKLTFIPESLNLNDLSDFLKKYKDTKIWLVFEYDISQGYKDELDEVIDEIIEDGIPDRVITYEGQDDEKERYMKSRYNF</sequence>
<evidence type="ECO:0000313" key="2">
    <source>
        <dbReference type="WBParaSite" id="PDA_v2.g13712.t1"/>
    </source>
</evidence>
<name>A0A914P8C3_9BILA</name>
<keyword evidence="1" id="KW-1185">Reference proteome</keyword>
<reference evidence="2" key="1">
    <citation type="submission" date="2022-11" db="UniProtKB">
        <authorList>
            <consortium name="WormBaseParasite"/>
        </authorList>
    </citation>
    <scope>IDENTIFICATION</scope>
</reference>
<dbReference type="Proteomes" id="UP000887578">
    <property type="component" value="Unplaced"/>
</dbReference>
<protein>
    <submittedName>
        <fullName evidence="2">Uncharacterized protein</fullName>
    </submittedName>
</protein>
<dbReference type="AlphaFoldDB" id="A0A914P8C3"/>
<evidence type="ECO:0000313" key="1">
    <source>
        <dbReference type="Proteomes" id="UP000887578"/>
    </source>
</evidence>
<dbReference type="WBParaSite" id="PDA_v2.g13712.t1">
    <property type="protein sequence ID" value="PDA_v2.g13712.t1"/>
    <property type="gene ID" value="PDA_v2.g13712"/>
</dbReference>
<proteinExistence type="predicted"/>
<accession>A0A914P8C3</accession>